<accession>A0A2N5GL55</accession>
<dbReference type="AlphaFoldDB" id="A0A2N5GL55"/>
<dbReference type="Proteomes" id="UP000235114">
    <property type="component" value="Unassembled WGS sequence"/>
</dbReference>
<evidence type="ECO:0000313" key="9">
    <source>
        <dbReference type="Proteomes" id="UP000235114"/>
    </source>
</evidence>
<dbReference type="GO" id="GO:0016811">
    <property type="term" value="F:hydrolase activity, acting on carbon-nitrogen (but not peptide) bonds, in linear amides"/>
    <property type="evidence" value="ECO:0007669"/>
    <property type="project" value="InterPro"/>
</dbReference>
<dbReference type="Proteomes" id="UP000234951">
    <property type="component" value="Unassembled WGS sequence"/>
</dbReference>
<dbReference type="EMBL" id="PGVA01000027">
    <property type="protein sequence ID" value="PLR82293.1"/>
    <property type="molecule type" value="Genomic_DNA"/>
</dbReference>
<dbReference type="Gene3D" id="3.40.630.10">
    <property type="entry name" value="Zn peptidases"/>
    <property type="match status" value="1"/>
</dbReference>
<evidence type="ECO:0000259" key="5">
    <source>
        <dbReference type="Pfam" id="PF24827"/>
    </source>
</evidence>
<protein>
    <recommendedName>
        <fullName evidence="5">Succinylglutamate desuccinylase/Aspartoacylase catalytic domain-containing protein</fullName>
    </recommendedName>
</protein>
<dbReference type="GO" id="GO:0046872">
    <property type="term" value="F:metal ion binding"/>
    <property type="evidence" value="ECO:0007669"/>
    <property type="project" value="UniProtKB-KW"/>
</dbReference>
<evidence type="ECO:0000256" key="3">
    <source>
        <dbReference type="ARBA" id="ARBA00022801"/>
    </source>
</evidence>
<dbReference type="CDD" id="cd06230">
    <property type="entry name" value="M14_ASTE_ASPA_like"/>
    <property type="match status" value="1"/>
</dbReference>
<keyword evidence="2" id="KW-0479">Metal-binding</keyword>
<dbReference type="InterPro" id="IPR053138">
    <property type="entry name" value="N-alpha-Ac-DABA_deacetylase"/>
</dbReference>
<comment type="cofactor">
    <cofactor evidence="1">
        <name>Zn(2+)</name>
        <dbReference type="ChEBI" id="CHEBI:29105"/>
    </cofactor>
</comment>
<dbReference type="GO" id="GO:0016788">
    <property type="term" value="F:hydrolase activity, acting on ester bonds"/>
    <property type="evidence" value="ECO:0007669"/>
    <property type="project" value="InterPro"/>
</dbReference>
<feature type="domain" description="Succinylglutamate desuccinylase/Aspartoacylase catalytic" evidence="5">
    <location>
        <begin position="43"/>
        <end position="222"/>
    </location>
</feature>
<comment type="caution">
    <text evidence="6">The sequence shown here is derived from an EMBL/GenBank/DDBJ whole genome shotgun (WGS) entry which is preliminary data.</text>
</comment>
<proteinExistence type="predicted"/>
<dbReference type="Pfam" id="PF24827">
    <property type="entry name" value="AstE_AspA_cat"/>
    <property type="match status" value="1"/>
</dbReference>
<organism evidence="6 8">
    <name type="scientific">Bacillus canaveralius</name>
    <dbReference type="NCBI Taxonomy" id="1403243"/>
    <lineage>
        <taxon>Bacteria</taxon>
        <taxon>Bacillati</taxon>
        <taxon>Bacillota</taxon>
        <taxon>Bacilli</taxon>
        <taxon>Bacillales</taxon>
        <taxon>Bacillaceae</taxon>
        <taxon>Bacillus</taxon>
    </lineage>
</organism>
<dbReference type="PIRSF" id="PIRSF039012">
    <property type="entry name" value="ASP"/>
    <property type="match status" value="1"/>
</dbReference>
<sequence>MKTVGTAEVIPEKKTKGYLHAGTDTDGSPFQLPVLVAAGKEEGPTIWVQGCIHGDEYGGAASIIRFFQELDLSKLRGTFVGVPVTNLPSFKARYRTSPLDGANLNRIFPGDPKGTYSQRLAHTLISTISETADYVIDLHSGGNGAYVPFYVICDYNDTEAGKKSLWLAERMGADVIWRSEAETDITGTGTAQLVKNGIPAVTVECGGGNVTEDHERLFKESIENAMKALEMLPGLAPIQNEYTVINGADFFFTGQGGLFVPACNVGDVLNKGDLLGSVMNLYGDTTEELHCPSDDAYIAAIGHRYWPVHPGQLIAEAIPVIERFSKEKGS</sequence>
<keyword evidence="3" id="KW-0378">Hydrolase</keyword>
<evidence type="ECO:0000313" key="6">
    <source>
        <dbReference type="EMBL" id="PLR82293.1"/>
    </source>
</evidence>
<name>A0A2N5GL55_9BACI</name>
<reference evidence="6 8" key="1">
    <citation type="submission" date="2017-11" db="EMBL/GenBank/DDBJ databases">
        <title>Comparitive Functional Genomics of Dry Heat Resistant strains isolated from the Viking Spacecraft.</title>
        <authorList>
            <person name="Seuylemezian A."/>
            <person name="Cooper K."/>
            <person name="Vaishampayan P."/>
        </authorList>
    </citation>
    <scope>NUCLEOTIDE SEQUENCE [LARGE SCALE GENOMIC DNA]</scope>
    <source>
        <strain evidence="6 8">M4.6</strain>
    </source>
</reference>
<dbReference type="PANTHER" id="PTHR37326:SF1">
    <property type="entry name" value="BLL3975 PROTEIN"/>
    <property type="match status" value="1"/>
</dbReference>
<keyword evidence="4" id="KW-0862">Zinc</keyword>
<dbReference type="SUPFAM" id="SSF53187">
    <property type="entry name" value="Zn-dependent exopeptidases"/>
    <property type="match status" value="1"/>
</dbReference>
<dbReference type="RefSeq" id="WP_101577640.1">
    <property type="nucleotide sequence ID" value="NZ_PGVA01000027.1"/>
</dbReference>
<dbReference type="InterPro" id="IPR055438">
    <property type="entry name" value="AstE_AspA_cat"/>
</dbReference>
<dbReference type="EMBL" id="PGVD01000014">
    <property type="protein sequence ID" value="PLR99470.1"/>
    <property type="molecule type" value="Genomic_DNA"/>
</dbReference>
<evidence type="ECO:0000256" key="2">
    <source>
        <dbReference type="ARBA" id="ARBA00022723"/>
    </source>
</evidence>
<evidence type="ECO:0000256" key="4">
    <source>
        <dbReference type="ARBA" id="ARBA00022833"/>
    </source>
</evidence>
<evidence type="ECO:0000313" key="7">
    <source>
        <dbReference type="EMBL" id="PLR99470.1"/>
    </source>
</evidence>
<dbReference type="PANTHER" id="PTHR37326">
    <property type="entry name" value="BLL3975 PROTEIN"/>
    <property type="match status" value="1"/>
</dbReference>
<evidence type="ECO:0000256" key="1">
    <source>
        <dbReference type="ARBA" id="ARBA00001947"/>
    </source>
</evidence>
<gene>
    <name evidence="6" type="ORF">CU635_12135</name>
    <name evidence="7" type="ORF">CVD25_05575</name>
</gene>
<reference evidence="7 9" key="2">
    <citation type="submission" date="2017-12" db="EMBL/GenBank/DDBJ databases">
        <title>Comparative Functional Genomics of Dry Heat Resistant strains isolated from the Viking Spacecraft.</title>
        <authorList>
            <person name="Seuylemezian A."/>
            <person name="Cooper K."/>
            <person name="Vaishampayan P."/>
        </authorList>
    </citation>
    <scope>NUCLEOTIDE SEQUENCE [LARGE SCALE GENOMIC DNA]</scope>
    <source>
        <strain evidence="7 9">ATCC 29669</strain>
    </source>
</reference>
<dbReference type="InterPro" id="IPR043795">
    <property type="entry name" value="N-alpha-Ac-DABA-like"/>
</dbReference>
<evidence type="ECO:0000313" key="8">
    <source>
        <dbReference type="Proteomes" id="UP000234951"/>
    </source>
</evidence>
<keyword evidence="9" id="KW-1185">Reference proteome</keyword>
<dbReference type="OrthoDB" id="9782876at2"/>